<reference evidence="2 3" key="1">
    <citation type="submission" date="2015-11" db="EMBL/GenBank/DDBJ databases">
        <authorList>
            <person name="Zhang Y."/>
            <person name="Guo Z."/>
        </authorList>
    </citation>
    <scope>NUCLEOTIDE SEQUENCE [LARGE SCALE GENOMIC DNA]</scope>
    <source>
        <strain evidence="2 3">KCTC 12086</strain>
    </source>
</reference>
<proteinExistence type="predicted"/>
<evidence type="ECO:0000313" key="3">
    <source>
        <dbReference type="Proteomes" id="UP000061457"/>
    </source>
</evidence>
<evidence type="ECO:0008006" key="4">
    <source>
        <dbReference type="Google" id="ProtNLM"/>
    </source>
</evidence>
<keyword evidence="3" id="KW-1185">Reference proteome</keyword>
<feature type="signal peptide" evidence="1">
    <location>
        <begin position="1"/>
        <end position="21"/>
    </location>
</feature>
<evidence type="ECO:0000256" key="1">
    <source>
        <dbReference type="SAM" id="SignalP"/>
    </source>
</evidence>
<sequence length="190" mass="20563">MKKVILSILALTLLSGCSVFQGWYGETKPMMTYAELPSESKLFVWSPKNNAAFVNSQGQGCVQGAEVFHEKSGSVDVSNELLGLIKGIELSPDSSSEEKALAVNIANEIVNLRTNTERNTYLSIGMFGLCQLQANGGVTNEDLLQLVSELIKSSLEVGLKAHLSSVSTNEHNASQNQNLSDVPIIQDFEN</sequence>
<keyword evidence="1" id="KW-0732">Signal</keyword>
<evidence type="ECO:0000313" key="2">
    <source>
        <dbReference type="EMBL" id="ALO40976.1"/>
    </source>
</evidence>
<accession>A0A0S2JXV0</accession>
<gene>
    <name evidence="2" type="ORF">PP2015_453</name>
</gene>
<dbReference type="KEGG" id="pphe:PP2015_453"/>
<dbReference type="OrthoDB" id="9807213at2"/>
<dbReference type="EMBL" id="CP013187">
    <property type="protein sequence ID" value="ALO40976.1"/>
    <property type="molecule type" value="Genomic_DNA"/>
</dbReference>
<organism evidence="2 3">
    <name type="scientific">Pseudoalteromonas phenolica</name>
    <dbReference type="NCBI Taxonomy" id="161398"/>
    <lineage>
        <taxon>Bacteria</taxon>
        <taxon>Pseudomonadati</taxon>
        <taxon>Pseudomonadota</taxon>
        <taxon>Gammaproteobacteria</taxon>
        <taxon>Alteromonadales</taxon>
        <taxon>Pseudoalteromonadaceae</taxon>
        <taxon>Pseudoalteromonas</taxon>
    </lineage>
</organism>
<name>A0A0S2JXV0_9GAMM</name>
<dbReference type="RefSeq" id="WP_058028741.1">
    <property type="nucleotide sequence ID" value="NZ_CP013187.1"/>
</dbReference>
<dbReference type="PATRIC" id="fig|161398.10.peg.463"/>
<dbReference type="PROSITE" id="PS51257">
    <property type="entry name" value="PROKAR_LIPOPROTEIN"/>
    <property type="match status" value="1"/>
</dbReference>
<dbReference type="Proteomes" id="UP000061457">
    <property type="component" value="Chromosome I"/>
</dbReference>
<dbReference type="AlphaFoldDB" id="A0A0S2JXV0"/>
<protein>
    <recommendedName>
        <fullName evidence="4">Lipoprotein</fullName>
    </recommendedName>
</protein>
<feature type="chain" id="PRO_5006600733" description="Lipoprotein" evidence="1">
    <location>
        <begin position="22"/>
        <end position="190"/>
    </location>
</feature>